<keyword evidence="4" id="KW-1185">Reference proteome</keyword>
<reference evidence="3 4" key="1">
    <citation type="submission" date="2017-05" db="EMBL/GenBank/DDBJ databases">
        <authorList>
            <person name="Varghese N."/>
            <person name="Submissions S."/>
        </authorList>
    </citation>
    <scope>NUCLEOTIDE SEQUENCE [LARGE SCALE GENOMIC DNA]</scope>
    <source>
        <strain evidence="3 4">DSM 21342</strain>
    </source>
</reference>
<accession>A0A521B160</accession>
<dbReference type="InterPro" id="IPR011990">
    <property type="entry name" value="TPR-like_helical_dom_sf"/>
</dbReference>
<evidence type="ECO:0000313" key="4">
    <source>
        <dbReference type="Proteomes" id="UP000315971"/>
    </source>
</evidence>
<dbReference type="SUPFAM" id="SSF48452">
    <property type="entry name" value="TPR-like"/>
    <property type="match status" value="1"/>
</dbReference>
<feature type="repeat" description="TPR" evidence="1">
    <location>
        <begin position="142"/>
        <end position="175"/>
    </location>
</feature>
<dbReference type="Gene3D" id="1.25.40.10">
    <property type="entry name" value="Tetratricopeptide repeat domain"/>
    <property type="match status" value="2"/>
</dbReference>
<dbReference type="AlphaFoldDB" id="A0A521B160"/>
<keyword evidence="1" id="KW-0802">TPR repeat</keyword>
<dbReference type="Pfam" id="PF13432">
    <property type="entry name" value="TPR_16"/>
    <property type="match status" value="1"/>
</dbReference>
<dbReference type="OrthoDB" id="9808622at2"/>
<dbReference type="Pfam" id="PF13174">
    <property type="entry name" value="TPR_6"/>
    <property type="match status" value="1"/>
</dbReference>
<keyword evidence="2" id="KW-0812">Transmembrane</keyword>
<keyword evidence="2" id="KW-0472">Membrane</keyword>
<dbReference type="RefSeq" id="WP_142601315.1">
    <property type="nucleotide sequence ID" value="NZ_FXSZ01000001.1"/>
</dbReference>
<evidence type="ECO:0000313" key="3">
    <source>
        <dbReference type="EMBL" id="SMO40779.1"/>
    </source>
</evidence>
<name>A0A521B160_9SPHI</name>
<organism evidence="3 4">
    <name type="scientific">Solitalea koreensis</name>
    <dbReference type="NCBI Taxonomy" id="543615"/>
    <lineage>
        <taxon>Bacteria</taxon>
        <taxon>Pseudomonadati</taxon>
        <taxon>Bacteroidota</taxon>
        <taxon>Sphingobacteriia</taxon>
        <taxon>Sphingobacteriales</taxon>
        <taxon>Sphingobacteriaceae</taxon>
        <taxon>Solitalea</taxon>
    </lineage>
</organism>
<sequence>MAKNQQNTHPEADGLDLQAQFGKTETFITENQKSLTIIGSVVVAMVLLYFGYTKFYLAPREIDAQDNMFRAEQYFEADSLDKALNGDGNYPGFLKIIEDYRGTKSANLAYYYAGVSYLKKGEFQKAIDNLNDYSAKDDITGTTALGAIGDAYSELKDYNKAADFYKKAADKNLKGFSATYLMKLGLVYEELKENDKALDAYKKIKTDYADSYQARQIDEYIARIEAKM</sequence>
<protein>
    <submittedName>
        <fullName evidence="3">Tetratricopeptide repeat-containing protein</fullName>
    </submittedName>
</protein>
<dbReference type="Proteomes" id="UP000315971">
    <property type="component" value="Unassembled WGS sequence"/>
</dbReference>
<proteinExistence type="predicted"/>
<feature type="transmembrane region" description="Helical" evidence="2">
    <location>
        <begin position="34"/>
        <end position="52"/>
    </location>
</feature>
<evidence type="ECO:0000256" key="1">
    <source>
        <dbReference type="PROSITE-ProRule" id="PRU00339"/>
    </source>
</evidence>
<dbReference type="InterPro" id="IPR019734">
    <property type="entry name" value="TPR_rpt"/>
</dbReference>
<dbReference type="EMBL" id="FXSZ01000001">
    <property type="protein sequence ID" value="SMO40779.1"/>
    <property type="molecule type" value="Genomic_DNA"/>
</dbReference>
<keyword evidence="2" id="KW-1133">Transmembrane helix</keyword>
<dbReference type="SMART" id="SM00028">
    <property type="entry name" value="TPR"/>
    <property type="match status" value="3"/>
</dbReference>
<evidence type="ECO:0000256" key="2">
    <source>
        <dbReference type="SAM" id="Phobius"/>
    </source>
</evidence>
<gene>
    <name evidence="3" type="ORF">SAMN06265350_101603</name>
</gene>
<dbReference type="PROSITE" id="PS50005">
    <property type="entry name" value="TPR"/>
    <property type="match status" value="1"/>
</dbReference>